<comment type="similarity">
    <text evidence="3">Belongs to the GRAS family.</text>
</comment>
<keyword evidence="5" id="KW-1185">Reference proteome</keyword>
<evidence type="ECO:0000313" key="5">
    <source>
        <dbReference type="Proteomes" id="UP000504604"/>
    </source>
</evidence>
<dbReference type="OrthoDB" id="47276at2759"/>
<dbReference type="AlphaFoldDB" id="A0A6I9U6M7"/>
<reference evidence="6" key="1">
    <citation type="submission" date="2025-08" db="UniProtKB">
        <authorList>
            <consortium name="RefSeq"/>
        </authorList>
    </citation>
    <scope>IDENTIFICATION</scope>
</reference>
<dbReference type="Gramene" id="SIN_1024415.t">
    <property type="protein sequence ID" value="SIN_1024415.t.cds1"/>
    <property type="gene ID" value="SIN_1024415"/>
</dbReference>
<keyword evidence="2" id="KW-0804">Transcription</keyword>
<feature type="region of interest" description="Disordered" evidence="4">
    <location>
        <begin position="69"/>
        <end position="89"/>
    </location>
</feature>
<evidence type="ECO:0000256" key="1">
    <source>
        <dbReference type="ARBA" id="ARBA00023015"/>
    </source>
</evidence>
<dbReference type="PANTHER" id="PTHR31636">
    <property type="entry name" value="OSJNBA0084A10.13 PROTEIN-RELATED"/>
    <property type="match status" value="1"/>
</dbReference>
<dbReference type="Proteomes" id="UP000504604">
    <property type="component" value="Linkage group LG9"/>
</dbReference>
<protein>
    <submittedName>
        <fullName evidence="6">Scarecrow-like protein 30</fullName>
    </submittedName>
</protein>
<feature type="region of interest" description="VHIID" evidence="3">
    <location>
        <begin position="437"/>
        <end position="502"/>
    </location>
</feature>
<feature type="compositionally biased region" description="Low complexity" evidence="4">
    <location>
        <begin position="75"/>
        <end position="86"/>
    </location>
</feature>
<feature type="compositionally biased region" description="Polar residues" evidence="4">
    <location>
        <begin position="256"/>
        <end position="269"/>
    </location>
</feature>
<sequence>MNTVVQGYLAPTNDFQLNCCPKSVFPEENLHVFGYKLDPGFNGFPRITNGSSPVDESCSEREISKEFSVELGNGSSPVPDSSSSEGEISEEIDHSDAILKFISQMLMEEEDLGTKPCMLHDSLALQATEKSLFDVLNNPTDGNAESPSDVFTKSCSISSSGSSLDVSNVVESAWNPHNLGDFESLVSPPQVQYPSLDAFPSSWLPVDSSKGSSTGPFWASDSANEMQFVNMSSLSKGEVSNFELFNDELLSNNSELYNKTSDQSSSSSLRGKKNRYREESDSIEEHRISKQLANNVAESEPLEMYDNVLLCAKSHISICGDEDEIEAKEKLQQYEQPKGSNRGRPKGGKKNGIVKEVVDLRSLLMQCAQAVASYDSRTVTDLLMRIRQHSSPQGDGTERLAHYFANALDARLAGTGMASYTAYSSMRISAAEILKAYKTFITACPFKKMSNLLANKTIVKLATGVTTLHIVDFGILYGFQWPCLIQALSERPGGPPKLRITGIDFPQPGFRPAERVGDTGRRLAKYCERFKVPFEYNAIAQKWETIRLEDLKIEKNELLVVNSLYRLHNVPDETVMVNSPRDAVLNLIKKIKPDMFIHGVVNGTYNTPFFVTRFREALFHFSSLFDMFEATISREDQHRRLFEEQVFGKDAMNIIACEGTERVERPETYKQWQVRNQRAGFRQLALDQEIVKYVRSKVKRHYHKDFSVDEDGKWMLQGWKGRVIHAISYWQPAHK</sequence>
<organism evidence="5 6">
    <name type="scientific">Sesamum indicum</name>
    <name type="common">Oriental sesame</name>
    <name type="synonym">Sesamum orientale</name>
    <dbReference type="NCBI Taxonomy" id="4182"/>
    <lineage>
        <taxon>Eukaryota</taxon>
        <taxon>Viridiplantae</taxon>
        <taxon>Streptophyta</taxon>
        <taxon>Embryophyta</taxon>
        <taxon>Tracheophyta</taxon>
        <taxon>Spermatophyta</taxon>
        <taxon>Magnoliopsida</taxon>
        <taxon>eudicotyledons</taxon>
        <taxon>Gunneridae</taxon>
        <taxon>Pentapetalae</taxon>
        <taxon>asterids</taxon>
        <taxon>lamiids</taxon>
        <taxon>Lamiales</taxon>
        <taxon>Pedaliaceae</taxon>
        <taxon>Sesamum</taxon>
    </lineage>
</organism>
<evidence type="ECO:0000313" key="6">
    <source>
        <dbReference type="RefSeq" id="XP_011089500.1"/>
    </source>
</evidence>
<feature type="region of interest" description="Leucine repeat II (LRII)" evidence="3">
    <location>
        <begin position="518"/>
        <end position="550"/>
    </location>
</feature>
<dbReference type="PROSITE" id="PS50985">
    <property type="entry name" value="GRAS"/>
    <property type="match status" value="1"/>
</dbReference>
<dbReference type="GeneID" id="105170436"/>
<accession>A0A6I9U6M7</accession>
<dbReference type="Pfam" id="PF03514">
    <property type="entry name" value="GRAS"/>
    <property type="match status" value="1"/>
</dbReference>
<feature type="region of interest" description="SAW" evidence="3">
    <location>
        <begin position="656"/>
        <end position="731"/>
    </location>
</feature>
<feature type="region of interest" description="Leucine repeat I (LRI)" evidence="3">
    <location>
        <begin position="358"/>
        <end position="418"/>
    </location>
</feature>
<name>A0A6I9U6M7_SESIN</name>
<comment type="caution">
    <text evidence="3">Lacks conserved residue(s) required for the propagation of feature annotation.</text>
</comment>
<feature type="compositionally biased region" description="Basic and acidic residues" evidence="4">
    <location>
        <begin position="276"/>
        <end position="286"/>
    </location>
</feature>
<proteinExistence type="inferred from homology"/>
<evidence type="ECO:0000256" key="4">
    <source>
        <dbReference type="SAM" id="MobiDB-lite"/>
    </source>
</evidence>
<gene>
    <name evidence="6" type="primary">LOC105170436</name>
</gene>
<evidence type="ECO:0000256" key="3">
    <source>
        <dbReference type="PROSITE-ProRule" id="PRU01191"/>
    </source>
</evidence>
<feature type="short sequence motif" description="VHIID" evidence="3">
    <location>
        <begin position="468"/>
        <end position="472"/>
    </location>
</feature>
<dbReference type="InParanoid" id="A0A6I9U6M7"/>
<dbReference type="RefSeq" id="XP_011089500.1">
    <property type="nucleotide sequence ID" value="XM_011091198.2"/>
</dbReference>
<dbReference type="InterPro" id="IPR005202">
    <property type="entry name" value="TF_GRAS"/>
</dbReference>
<dbReference type="KEGG" id="sind:105170436"/>
<feature type="region of interest" description="Disordered" evidence="4">
    <location>
        <begin position="256"/>
        <end position="286"/>
    </location>
</feature>
<evidence type="ECO:0000256" key="2">
    <source>
        <dbReference type="ARBA" id="ARBA00023163"/>
    </source>
</evidence>
<keyword evidence="1" id="KW-0805">Transcription regulation</keyword>